<name>A0A923PPT2_9BACT</name>
<keyword evidence="3 7" id="KW-0547">Nucleotide-binding</keyword>
<keyword evidence="7" id="KW-0479">Metal-binding</keyword>
<proteinExistence type="inferred from homology"/>
<comment type="subcellular location">
    <subcellularLocation>
        <location evidence="7">Cytoplasm</location>
    </subcellularLocation>
</comment>
<dbReference type="InterPro" id="IPR027417">
    <property type="entry name" value="P-loop_NTPase"/>
</dbReference>
<dbReference type="AlphaFoldDB" id="A0A923PPT2"/>
<dbReference type="GO" id="GO:0005524">
    <property type="term" value="F:ATP binding"/>
    <property type="evidence" value="ECO:0007669"/>
    <property type="project" value="UniProtKB-UniRule"/>
</dbReference>
<dbReference type="Proteomes" id="UP000650081">
    <property type="component" value="Unassembled WGS sequence"/>
</dbReference>
<evidence type="ECO:0000256" key="5">
    <source>
        <dbReference type="ARBA" id="ARBA00022840"/>
    </source>
</evidence>
<dbReference type="GO" id="GO:0005829">
    <property type="term" value="C:cytosol"/>
    <property type="evidence" value="ECO:0007669"/>
    <property type="project" value="TreeGrafter"/>
</dbReference>
<comment type="pathway">
    <text evidence="7">Metabolic intermediate biosynthesis; chorismate biosynthesis; chorismate from D-erythrose 4-phosphate and phosphoenolpyruvate: step 5/7.</text>
</comment>
<evidence type="ECO:0000256" key="2">
    <source>
        <dbReference type="ARBA" id="ARBA00022679"/>
    </source>
</evidence>
<protein>
    <recommendedName>
        <fullName evidence="7">Shikimate kinase</fullName>
        <shortName evidence="7">SK</shortName>
        <ecNumber evidence="7">2.7.1.71</ecNumber>
    </recommendedName>
</protein>
<dbReference type="InterPro" id="IPR031322">
    <property type="entry name" value="Shikimate/glucono_kinase"/>
</dbReference>
<dbReference type="EMBL" id="JACSIT010000120">
    <property type="protein sequence ID" value="MBC6995239.1"/>
    <property type="molecule type" value="Genomic_DNA"/>
</dbReference>
<evidence type="ECO:0000256" key="4">
    <source>
        <dbReference type="ARBA" id="ARBA00022777"/>
    </source>
</evidence>
<comment type="caution">
    <text evidence="7">Lacks conserved residue(s) required for the propagation of feature annotation.</text>
</comment>
<keyword evidence="6 7" id="KW-0057">Aromatic amino acid biosynthesis</keyword>
<dbReference type="HAMAP" id="MF_00109">
    <property type="entry name" value="Shikimate_kinase"/>
    <property type="match status" value="1"/>
</dbReference>
<dbReference type="GO" id="GO:0004765">
    <property type="term" value="F:shikimate kinase activity"/>
    <property type="evidence" value="ECO:0007669"/>
    <property type="project" value="UniProtKB-UniRule"/>
</dbReference>
<feature type="binding site" evidence="7">
    <location>
        <position position="6"/>
    </location>
    <ligand>
        <name>Mg(2+)</name>
        <dbReference type="ChEBI" id="CHEBI:18420"/>
    </ligand>
</feature>
<dbReference type="Gene3D" id="3.40.50.300">
    <property type="entry name" value="P-loop containing nucleotide triphosphate hydrolases"/>
    <property type="match status" value="1"/>
</dbReference>
<evidence type="ECO:0000256" key="3">
    <source>
        <dbReference type="ARBA" id="ARBA00022741"/>
    </source>
</evidence>
<dbReference type="PRINTS" id="PR01100">
    <property type="entry name" value="SHIKIMTKNASE"/>
</dbReference>
<keyword evidence="9" id="KW-1185">Reference proteome</keyword>
<sequence>MGSGKSWTGQRLAALLGLPFVDLDAEVETLTEMSIPTLFSRYGEAAFRDLEAQALRQFPAGRAVVLATGGGAPCFHGGMDWMNEQGCTVFLDPSPTILLARLNAGRAHRPLLGTTEELAIFIANKLAERRPTYEKAKIHLPIEDPNADVARLLYDRLQPTTEHH</sequence>
<dbReference type="InterPro" id="IPR000623">
    <property type="entry name" value="Shikimate_kinase/TSH1"/>
</dbReference>
<evidence type="ECO:0000256" key="6">
    <source>
        <dbReference type="ARBA" id="ARBA00023141"/>
    </source>
</evidence>
<feature type="binding site" evidence="7">
    <location>
        <position position="24"/>
    </location>
    <ligand>
        <name>substrate</name>
    </ligand>
</feature>
<comment type="similarity">
    <text evidence="7">Belongs to the shikimate kinase family.</text>
</comment>
<comment type="function">
    <text evidence="7">Catalyzes the specific phosphorylation of the 3-hydroxyl group of shikimic acid using ATP as a cosubstrate.</text>
</comment>
<feature type="binding site" evidence="7">
    <location>
        <position position="70"/>
    </location>
    <ligand>
        <name>substrate</name>
    </ligand>
</feature>
<dbReference type="Pfam" id="PF01202">
    <property type="entry name" value="SKI"/>
    <property type="match status" value="1"/>
</dbReference>
<dbReference type="GO" id="GO:0008652">
    <property type="term" value="P:amino acid biosynthetic process"/>
    <property type="evidence" value="ECO:0007669"/>
    <property type="project" value="UniProtKB-KW"/>
</dbReference>
<dbReference type="GO" id="GO:0009073">
    <property type="term" value="P:aromatic amino acid family biosynthetic process"/>
    <property type="evidence" value="ECO:0007669"/>
    <property type="project" value="UniProtKB-KW"/>
</dbReference>
<keyword evidence="7" id="KW-0963">Cytoplasm</keyword>
<feature type="binding site" evidence="7">
    <location>
        <position position="129"/>
    </location>
    <ligand>
        <name>substrate</name>
    </ligand>
</feature>
<keyword evidence="2 7" id="KW-0808">Transferase</keyword>
<feature type="binding site" evidence="7">
    <location>
        <position position="48"/>
    </location>
    <ligand>
        <name>substrate</name>
    </ligand>
</feature>
<dbReference type="GO" id="GO:0009423">
    <property type="term" value="P:chorismate biosynthetic process"/>
    <property type="evidence" value="ECO:0007669"/>
    <property type="project" value="UniProtKB-UniRule"/>
</dbReference>
<organism evidence="8 9">
    <name type="scientific">Neolewinella lacunae</name>
    <dbReference type="NCBI Taxonomy" id="1517758"/>
    <lineage>
        <taxon>Bacteria</taxon>
        <taxon>Pseudomonadati</taxon>
        <taxon>Bacteroidota</taxon>
        <taxon>Saprospiria</taxon>
        <taxon>Saprospirales</taxon>
        <taxon>Lewinellaceae</taxon>
        <taxon>Neolewinella</taxon>
    </lineage>
</organism>
<dbReference type="EC" id="2.7.1.71" evidence="7"/>
<evidence type="ECO:0000313" key="9">
    <source>
        <dbReference type="Proteomes" id="UP000650081"/>
    </source>
</evidence>
<comment type="cofactor">
    <cofactor evidence="7">
        <name>Mg(2+)</name>
        <dbReference type="ChEBI" id="CHEBI:18420"/>
    </cofactor>
    <text evidence="7">Binds 1 Mg(2+) ion per subunit.</text>
</comment>
<dbReference type="CDD" id="cd00464">
    <property type="entry name" value="SK"/>
    <property type="match status" value="1"/>
</dbReference>
<gene>
    <name evidence="7" type="primary">aroK</name>
    <name evidence="8" type="ORF">H9S92_13755</name>
</gene>
<dbReference type="PANTHER" id="PTHR21087:SF16">
    <property type="entry name" value="SHIKIMATE KINASE 1, CHLOROPLASTIC"/>
    <property type="match status" value="1"/>
</dbReference>
<keyword evidence="1 7" id="KW-0028">Amino-acid biosynthesis</keyword>
<comment type="subunit">
    <text evidence="7">Monomer.</text>
</comment>
<dbReference type="GO" id="GO:0000287">
    <property type="term" value="F:magnesium ion binding"/>
    <property type="evidence" value="ECO:0007669"/>
    <property type="project" value="UniProtKB-UniRule"/>
</dbReference>
<comment type="caution">
    <text evidence="8">The sequence shown here is derived from an EMBL/GenBank/DDBJ whole genome shotgun (WGS) entry which is preliminary data.</text>
</comment>
<keyword evidence="7" id="KW-0460">Magnesium</keyword>
<feature type="binding site" evidence="7">
    <location>
        <begin position="2"/>
        <end position="7"/>
    </location>
    <ligand>
        <name>ATP</name>
        <dbReference type="ChEBI" id="CHEBI:30616"/>
    </ligand>
</feature>
<evidence type="ECO:0000256" key="1">
    <source>
        <dbReference type="ARBA" id="ARBA00022605"/>
    </source>
</evidence>
<dbReference type="PANTHER" id="PTHR21087">
    <property type="entry name" value="SHIKIMATE KINASE"/>
    <property type="match status" value="1"/>
</dbReference>
<accession>A0A923PPT2</accession>
<keyword evidence="5 7" id="KW-0067">ATP-binding</keyword>
<feature type="binding site" evidence="7">
    <location>
        <position position="109"/>
    </location>
    <ligand>
        <name>ATP</name>
        <dbReference type="ChEBI" id="CHEBI:30616"/>
    </ligand>
</feature>
<reference evidence="8" key="1">
    <citation type="submission" date="2020-08" db="EMBL/GenBank/DDBJ databases">
        <title>Lewinella bacteria from marine environments.</title>
        <authorList>
            <person name="Zhong Y."/>
        </authorList>
    </citation>
    <scope>NUCLEOTIDE SEQUENCE</scope>
    <source>
        <strain evidence="8">KCTC 42187</strain>
    </source>
</reference>
<evidence type="ECO:0000313" key="8">
    <source>
        <dbReference type="EMBL" id="MBC6995239.1"/>
    </source>
</evidence>
<dbReference type="RefSeq" id="WP_187467285.1">
    <property type="nucleotide sequence ID" value="NZ_JACSIT010000120.1"/>
</dbReference>
<keyword evidence="4 7" id="KW-0418">Kinase</keyword>
<evidence type="ECO:0000256" key="7">
    <source>
        <dbReference type="HAMAP-Rule" id="MF_00109"/>
    </source>
</evidence>
<comment type="catalytic activity">
    <reaction evidence="7">
        <text>shikimate + ATP = 3-phosphoshikimate + ADP + H(+)</text>
        <dbReference type="Rhea" id="RHEA:13121"/>
        <dbReference type="ChEBI" id="CHEBI:15378"/>
        <dbReference type="ChEBI" id="CHEBI:30616"/>
        <dbReference type="ChEBI" id="CHEBI:36208"/>
        <dbReference type="ChEBI" id="CHEBI:145989"/>
        <dbReference type="ChEBI" id="CHEBI:456216"/>
        <dbReference type="EC" id="2.7.1.71"/>
    </reaction>
</comment>
<dbReference type="SUPFAM" id="SSF52540">
    <property type="entry name" value="P-loop containing nucleoside triphosphate hydrolases"/>
    <property type="match status" value="1"/>
</dbReference>